<evidence type="ECO:0000256" key="1">
    <source>
        <dbReference type="SAM" id="MobiDB-lite"/>
    </source>
</evidence>
<evidence type="ECO:0000313" key="4">
    <source>
        <dbReference type="Proteomes" id="UP000265515"/>
    </source>
</evidence>
<feature type="domain" description="Myb-like" evidence="2">
    <location>
        <begin position="162"/>
        <end position="226"/>
    </location>
</feature>
<dbReference type="Proteomes" id="UP000265515">
    <property type="component" value="Unassembled WGS sequence"/>
</dbReference>
<name>A0A388JMF8_CHABU</name>
<evidence type="ECO:0000313" key="3">
    <source>
        <dbReference type="EMBL" id="GBG59010.1"/>
    </source>
</evidence>
<organism evidence="3 4">
    <name type="scientific">Chara braunii</name>
    <name type="common">Braun's stonewort</name>
    <dbReference type="NCBI Taxonomy" id="69332"/>
    <lineage>
        <taxon>Eukaryota</taxon>
        <taxon>Viridiplantae</taxon>
        <taxon>Streptophyta</taxon>
        <taxon>Charophyceae</taxon>
        <taxon>Charales</taxon>
        <taxon>Characeae</taxon>
        <taxon>Chara</taxon>
    </lineage>
</organism>
<protein>
    <recommendedName>
        <fullName evidence="2">Myb-like domain-containing protein</fullName>
    </recommendedName>
</protein>
<gene>
    <name evidence="3" type="ORF">CBR_g24358</name>
</gene>
<feature type="compositionally biased region" description="Gly residues" evidence="1">
    <location>
        <begin position="128"/>
        <end position="144"/>
    </location>
</feature>
<reference evidence="3 4" key="1">
    <citation type="journal article" date="2018" name="Cell">
        <title>The Chara Genome: Secondary Complexity and Implications for Plant Terrestrialization.</title>
        <authorList>
            <person name="Nishiyama T."/>
            <person name="Sakayama H."/>
            <person name="Vries J.D."/>
            <person name="Buschmann H."/>
            <person name="Saint-Marcoux D."/>
            <person name="Ullrich K.K."/>
            <person name="Haas F.B."/>
            <person name="Vanderstraeten L."/>
            <person name="Becker D."/>
            <person name="Lang D."/>
            <person name="Vosolsobe S."/>
            <person name="Rombauts S."/>
            <person name="Wilhelmsson P.K.I."/>
            <person name="Janitza P."/>
            <person name="Kern R."/>
            <person name="Heyl A."/>
            <person name="Rumpler F."/>
            <person name="Villalobos L.I.A.C."/>
            <person name="Clay J.M."/>
            <person name="Skokan R."/>
            <person name="Toyoda A."/>
            <person name="Suzuki Y."/>
            <person name="Kagoshima H."/>
            <person name="Schijlen E."/>
            <person name="Tajeshwar N."/>
            <person name="Catarino B."/>
            <person name="Hetherington A.J."/>
            <person name="Saltykova A."/>
            <person name="Bonnot C."/>
            <person name="Breuninger H."/>
            <person name="Symeonidi A."/>
            <person name="Radhakrishnan G.V."/>
            <person name="Van Nieuwerburgh F."/>
            <person name="Deforce D."/>
            <person name="Chang C."/>
            <person name="Karol K.G."/>
            <person name="Hedrich R."/>
            <person name="Ulvskov P."/>
            <person name="Glockner G."/>
            <person name="Delwiche C.F."/>
            <person name="Petrasek J."/>
            <person name="Van de Peer Y."/>
            <person name="Friml J."/>
            <person name="Beilby M."/>
            <person name="Dolan L."/>
            <person name="Kohara Y."/>
            <person name="Sugano S."/>
            <person name="Fujiyama A."/>
            <person name="Delaux P.-M."/>
            <person name="Quint M."/>
            <person name="TheiBen G."/>
            <person name="Hagemann M."/>
            <person name="Harholt J."/>
            <person name="Dunand C."/>
            <person name="Zachgo S."/>
            <person name="Langdale J."/>
            <person name="Maumus F."/>
            <person name="Straeten D.V.D."/>
            <person name="Gould S.B."/>
            <person name="Rensing S.A."/>
        </authorList>
    </citation>
    <scope>NUCLEOTIDE SEQUENCE [LARGE SCALE GENOMIC DNA]</scope>
    <source>
        <strain evidence="3 4">S276</strain>
    </source>
</reference>
<proteinExistence type="predicted"/>
<dbReference type="OrthoDB" id="691673at2759"/>
<keyword evidence="4" id="KW-1185">Reference proteome</keyword>
<feature type="compositionally biased region" description="Basic and acidic residues" evidence="1">
    <location>
        <begin position="323"/>
        <end position="333"/>
    </location>
</feature>
<dbReference type="Gramene" id="GBG59010">
    <property type="protein sequence ID" value="GBG59010"/>
    <property type="gene ID" value="CBR_g24358"/>
</dbReference>
<comment type="caution">
    <text evidence="3">The sequence shown here is derived from an EMBL/GenBank/DDBJ whole genome shotgun (WGS) entry which is preliminary data.</text>
</comment>
<accession>A0A388JMF8</accession>
<dbReference type="PANTHER" id="PTHR33492">
    <property type="entry name" value="OSJNBA0043A12.37 PROTEIN-RELATED"/>
    <property type="match status" value="1"/>
</dbReference>
<evidence type="ECO:0000259" key="2">
    <source>
        <dbReference type="PROSITE" id="PS50090"/>
    </source>
</evidence>
<dbReference type="PANTHER" id="PTHR33492:SF11">
    <property type="entry name" value="OS04G0670900 PROTEIN"/>
    <property type="match status" value="1"/>
</dbReference>
<dbReference type="PROSITE" id="PS50090">
    <property type="entry name" value="MYB_LIKE"/>
    <property type="match status" value="1"/>
</dbReference>
<feature type="compositionally biased region" description="Basic and acidic residues" evidence="1">
    <location>
        <begin position="92"/>
        <end position="103"/>
    </location>
</feature>
<sequence>MSHKTSELAVGGPRRWSPVVVPLHCAKRERAIQICVKARAWLPASACRQRPHRAWSWVGRLFGARCSPSPPEGVDTDAHWNRPNARPVSPETRAESVYDEGKGGSEVGDEDGQAEQGTAVPMVASSTGGQGDVTGQGAGGGAVGGRPANGRPPALKKKPNVPWTLDERMKLAILMDEDDALMADANGQHRFKQRKDRYAWVNDRMADAGFKHRSGEDCRKKWSNMLATAKLIVEKCEACGQPSYWDMSTEDRKEKSLALSFEKAVWDAMQWQLNRPSIRCDNTLASENLPGVGTDATLAGGSNGRCVESNNSAKSKRTATGKARKEDPGSSVL</sequence>
<feature type="region of interest" description="Disordered" evidence="1">
    <location>
        <begin position="292"/>
        <end position="333"/>
    </location>
</feature>
<dbReference type="EMBL" id="BFEA01000002">
    <property type="protein sequence ID" value="GBG59010.1"/>
    <property type="molecule type" value="Genomic_DNA"/>
</dbReference>
<feature type="region of interest" description="Disordered" evidence="1">
    <location>
        <begin position="69"/>
        <end position="160"/>
    </location>
</feature>
<dbReference type="InterPro" id="IPR001005">
    <property type="entry name" value="SANT/Myb"/>
</dbReference>
<dbReference type="AlphaFoldDB" id="A0A388JMF8"/>